<dbReference type="KEGG" id="dfl:DFE_1738"/>
<gene>
    <name evidence="1" type="ORF">DFE_1738</name>
</gene>
<dbReference type="Proteomes" id="UP000269883">
    <property type="component" value="Chromosome"/>
</dbReference>
<sequence length="51" mass="5635">MSRGKAYSIAGRTLTLQDAPEIRTTIEWLDAERCKLVGQSGPVFVTGRVVR</sequence>
<organism evidence="1 2">
    <name type="scientific">Desulfovibrio ferrophilus</name>
    <dbReference type="NCBI Taxonomy" id="241368"/>
    <lineage>
        <taxon>Bacteria</taxon>
        <taxon>Pseudomonadati</taxon>
        <taxon>Thermodesulfobacteriota</taxon>
        <taxon>Desulfovibrionia</taxon>
        <taxon>Desulfovibrionales</taxon>
        <taxon>Desulfovibrionaceae</taxon>
        <taxon>Desulfovibrio</taxon>
    </lineage>
</organism>
<protein>
    <submittedName>
        <fullName evidence="1">Uncharacterized protein</fullName>
    </submittedName>
</protein>
<evidence type="ECO:0000313" key="1">
    <source>
        <dbReference type="EMBL" id="BBD08464.1"/>
    </source>
</evidence>
<name>A0A2Z6AYW8_9BACT</name>
<reference evidence="1 2" key="1">
    <citation type="journal article" date="2018" name="Sci. Adv.">
        <title>Multi-heme cytochromes provide a pathway for survival in energy-limited environments.</title>
        <authorList>
            <person name="Deng X."/>
            <person name="Dohmae N."/>
            <person name="Nealson K.H."/>
            <person name="Hashimoto K."/>
            <person name="Okamoto A."/>
        </authorList>
    </citation>
    <scope>NUCLEOTIDE SEQUENCE [LARGE SCALE GENOMIC DNA]</scope>
    <source>
        <strain evidence="1 2">IS5</strain>
    </source>
</reference>
<dbReference type="AlphaFoldDB" id="A0A2Z6AYW8"/>
<evidence type="ECO:0000313" key="2">
    <source>
        <dbReference type="Proteomes" id="UP000269883"/>
    </source>
</evidence>
<proteinExistence type="predicted"/>
<accession>A0A2Z6AYW8</accession>
<dbReference type="EMBL" id="AP017378">
    <property type="protein sequence ID" value="BBD08464.1"/>
    <property type="molecule type" value="Genomic_DNA"/>
</dbReference>
<keyword evidence="2" id="KW-1185">Reference proteome</keyword>